<sequence length="397" mass="44294">MRGLFDRLMSVFRRHDRASPEARSAMRGRAPVDHVVLLDGTLGSLRSDRLTSIGIIYRFLRRAAPKVSVYYGRGLQWREWHDTSDVWFGWGVNRQILRAYGWLAMRYHPGDRIFLIGYSRGAFAARSLAGMIERVGLLRAEAAIERNTQMAWRHYEGATPAPILHGFRDGLCHPSVRLEMVGAFDTVSALGVRLPFFWIWNERRAQFHDHLLGQSVHHGYQALALDETRSVLEPLIWDSEGTGASRIEQVWFRGCHGDIGGQLGHYEDSRPLANIPLVWMLEKAEALGLSLPPDWQDQFPRDANAASVGSWRGWGKYSLLRAPRVVGRDPSESLHESVPLAPPGGWRPILRPRLLDPKPAVPPASSASGGHHETGGGARSIEPPILSAPNLAARDSG</sequence>
<dbReference type="InterPro" id="IPR029058">
    <property type="entry name" value="AB_hydrolase_fold"/>
</dbReference>
<dbReference type="InterPro" id="IPR018712">
    <property type="entry name" value="Tle1-like_cat"/>
</dbReference>
<dbReference type="SUPFAM" id="SSF53474">
    <property type="entry name" value="alpha/beta-Hydrolases"/>
    <property type="match status" value="1"/>
</dbReference>
<evidence type="ECO:0000259" key="2">
    <source>
        <dbReference type="Pfam" id="PF09994"/>
    </source>
</evidence>
<feature type="domain" description="T6SS Phospholipase effector Tle1-like catalytic" evidence="2">
    <location>
        <begin position="35"/>
        <end position="282"/>
    </location>
</feature>
<dbReference type="PANTHER" id="PTHR33840">
    <property type="match status" value="1"/>
</dbReference>
<dbReference type="EMBL" id="JBFRYC010000020">
    <property type="protein sequence ID" value="MEX1663585.1"/>
    <property type="molecule type" value="Genomic_DNA"/>
</dbReference>
<protein>
    <submittedName>
        <fullName evidence="3">DUF2235 domain-containing protein</fullName>
    </submittedName>
</protein>
<evidence type="ECO:0000256" key="1">
    <source>
        <dbReference type="SAM" id="MobiDB-lite"/>
    </source>
</evidence>
<organism evidence="3 4">
    <name type="scientific">Thioclava arctica</name>
    <dbReference type="NCBI Taxonomy" id="3238301"/>
    <lineage>
        <taxon>Bacteria</taxon>
        <taxon>Pseudomonadati</taxon>
        <taxon>Pseudomonadota</taxon>
        <taxon>Alphaproteobacteria</taxon>
        <taxon>Rhodobacterales</taxon>
        <taxon>Paracoccaceae</taxon>
        <taxon>Thioclava</taxon>
    </lineage>
</organism>
<evidence type="ECO:0000313" key="4">
    <source>
        <dbReference type="Proteomes" id="UP001557465"/>
    </source>
</evidence>
<dbReference type="RefSeq" id="WP_368393094.1">
    <property type="nucleotide sequence ID" value="NZ_JBFRYC010000020.1"/>
</dbReference>
<dbReference type="Pfam" id="PF09994">
    <property type="entry name" value="T6SS_Tle1-like_cat"/>
    <property type="match status" value="1"/>
</dbReference>
<feature type="region of interest" description="Disordered" evidence="1">
    <location>
        <begin position="353"/>
        <end position="397"/>
    </location>
</feature>
<dbReference type="PANTHER" id="PTHR33840:SF1">
    <property type="entry name" value="TLE1 PHOSPHOLIPASE DOMAIN-CONTAINING PROTEIN"/>
    <property type="match status" value="1"/>
</dbReference>
<keyword evidence="4" id="KW-1185">Reference proteome</keyword>
<proteinExistence type="predicted"/>
<dbReference type="Gene3D" id="3.40.50.1820">
    <property type="entry name" value="alpha/beta hydrolase"/>
    <property type="match status" value="1"/>
</dbReference>
<accession>A0ABV3TPQ2</accession>
<evidence type="ECO:0000313" key="3">
    <source>
        <dbReference type="EMBL" id="MEX1663585.1"/>
    </source>
</evidence>
<comment type="caution">
    <text evidence="3">The sequence shown here is derived from an EMBL/GenBank/DDBJ whole genome shotgun (WGS) entry which is preliminary data.</text>
</comment>
<gene>
    <name evidence="3" type="ORF">AB4874_18505</name>
</gene>
<name>A0ABV3TPQ2_9RHOB</name>
<dbReference type="Proteomes" id="UP001557465">
    <property type="component" value="Unassembled WGS sequence"/>
</dbReference>
<reference evidence="3 4" key="1">
    <citation type="journal article" date="2011" name="Int. J. Syst. Evol. Microbiol.">
        <title>Zhongshania antarctica gen. nov., sp. nov. and Zhongshania guokunii sp. nov., gammaproteobacteria respectively isolated from coastal attached (fast) ice and surface seawater of the Antarctic.</title>
        <authorList>
            <person name="Li H.J."/>
            <person name="Zhang X.Y."/>
            <person name="Chen C.X."/>
            <person name="Zhang Y.J."/>
            <person name="Gao Z.M."/>
            <person name="Yu Y."/>
            <person name="Chen X.L."/>
            <person name="Chen B."/>
            <person name="Zhang Y.Z."/>
        </authorList>
    </citation>
    <scope>NUCLEOTIDE SEQUENCE [LARGE SCALE GENOMIC DNA]</scope>
    <source>
        <strain evidence="3 4">15-R06ZXC-3</strain>
    </source>
</reference>